<reference evidence="2" key="1">
    <citation type="journal article" date="2019" name="Int. J. Syst. Evol. Microbiol.">
        <title>The Global Catalogue of Microorganisms (GCM) 10K type strain sequencing project: providing services to taxonomists for standard genome sequencing and annotation.</title>
        <authorList>
            <consortium name="The Broad Institute Genomics Platform"/>
            <consortium name="The Broad Institute Genome Sequencing Center for Infectious Disease"/>
            <person name="Wu L."/>
            <person name="Ma J."/>
        </authorList>
    </citation>
    <scope>NUCLEOTIDE SEQUENCE [LARGE SCALE GENOMIC DNA]</scope>
    <source>
        <strain evidence="2">CCUG 63830</strain>
    </source>
</reference>
<dbReference type="InterPro" id="IPR010982">
    <property type="entry name" value="Lambda_DNA-bd_dom_sf"/>
</dbReference>
<evidence type="ECO:0000313" key="1">
    <source>
        <dbReference type="EMBL" id="MFC6662524.1"/>
    </source>
</evidence>
<name>A0ABW1ZS09_9DEIO</name>
<dbReference type="Proteomes" id="UP001596317">
    <property type="component" value="Unassembled WGS sequence"/>
</dbReference>
<accession>A0ABW1ZS09</accession>
<dbReference type="RefSeq" id="WP_224610804.1">
    <property type="nucleotide sequence ID" value="NZ_JAIQXV010000016.1"/>
</dbReference>
<protein>
    <submittedName>
        <fullName evidence="1">Helix-turn-helix domain-containing protein</fullName>
    </submittedName>
</protein>
<sequence>MTVDEFEQLISCRLRQLPARDPQVKKIATALGVTAPFIRQLVKGERRIPPRHLHALSTHVGLSYAITVIDSRTGQAVKAPAGDELEPLP</sequence>
<proteinExistence type="predicted"/>
<comment type="caution">
    <text evidence="1">The sequence shown here is derived from an EMBL/GenBank/DDBJ whole genome shotgun (WGS) entry which is preliminary data.</text>
</comment>
<gene>
    <name evidence="1" type="ORF">ACFP90_20940</name>
</gene>
<keyword evidence="2" id="KW-1185">Reference proteome</keyword>
<dbReference type="SUPFAM" id="SSF47413">
    <property type="entry name" value="lambda repressor-like DNA-binding domains"/>
    <property type="match status" value="1"/>
</dbReference>
<evidence type="ECO:0000313" key="2">
    <source>
        <dbReference type="Proteomes" id="UP001596317"/>
    </source>
</evidence>
<organism evidence="1 2">
    <name type="scientific">Deinococcus multiflagellatus</name>
    <dbReference type="NCBI Taxonomy" id="1656887"/>
    <lineage>
        <taxon>Bacteria</taxon>
        <taxon>Thermotogati</taxon>
        <taxon>Deinococcota</taxon>
        <taxon>Deinococci</taxon>
        <taxon>Deinococcales</taxon>
        <taxon>Deinococcaceae</taxon>
        <taxon>Deinococcus</taxon>
    </lineage>
</organism>
<dbReference type="EMBL" id="JBHSWB010000002">
    <property type="protein sequence ID" value="MFC6662524.1"/>
    <property type="molecule type" value="Genomic_DNA"/>
</dbReference>